<dbReference type="AlphaFoldDB" id="A0A2K9LRD9"/>
<dbReference type="GO" id="GO:0000287">
    <property type="term" value="F:magnesium ion binding"/>
    <property type="evidence" value="ECO:0007669"/>
    <property type="project" value="UniProtKB-UniRule"/>
</dbReference>
<proteinExistence type="inferred from homology"/>
<dbReference type="GO" id="GO:0004141">
    <property type="term" value="F:dethiobiotin synthase activity"/>
    <property type="evidence" value="ECO:0007669"/>
    <property type="project" value="UniProtKB-UniRule"/>
</dbReference>
<dbReference type="CDD" id="cd03109">
    <property type="entry name" value="DTBS"/>
    <property type="match status" value="1"/>
</dbReference>
<comment type="subunit">
    <text evidence="8">Homodimer.</text>
</comment>
<comment type="cofactor">
    <cofactor evidence="8">
        <name>Mg(2+)</name>
        <dbReference type="ChEBI" id="CHEBI:18420"/>
    </cofactor>
</comment>
<feature type="binding site" evidence="8">
    <location>
        <begin position="117"/>
        <end position="120"/>
    </location>
    <ligand>
        <name>ATP</name>
        <dbReference type="ChEBI" id="CHEBI:30616"/>
    </ligand>
</feature>
<reference evidence="10" key="1">
    <citation type="submission" date="2017-08" db="EMBL/GenBank/DDBJ databases">
        <title>Direct submision.</title>
        <authorList>
            <person name="Kim S.-J."/>
            <person name="Rhee S.-K."/>
        </authorList>
    </citation>
    <scope>NUCLEOTIDE SEQUENCE [LARGE SCALE GENOMIC DNA]</scope>
    <source>
        <strain evidence="10">GI5</strain>
    </source>
</reference>
<comment type="pathway">
    <text evidence="8">Cofactor biosynthesis; biotin biosynthesis; biotin from 7,8-diaminononanoate: step 1/2.</text>
</comment>
<dbReference type="HAMAP" id="MF_00336">
    <property type="entry name" value="BioD"/>
    <property type="match status" value="1"/>
</dbReference>
<evidence type="ECO:0000256" key="5">
    <source>
        <dbReference type="ARBA" id="ARBA00022756"/>
    </source>
</evidence>
<dbReference type="Gene3D" id="3.40.50.300">
    <property type="entry name" value="P-loop containing nucleotide triphosphate hydrolases"/>
    <property type="match status" value="1"/>
</dbReference>
<feature type="binding site" evidence="8">
    <location>
        <begin position="177"/>
        <end position="178"/>
    </location>
    <ligand>
        <name>ATP</name>
        <dbReference type="ChEBI" id="CHEBI:30616"/>
    </ligand>
</feature>
<protein>
    <recommendedName>
        <fullName evidence="8">ATP-dependent dethiobiotin synthetase BioD</fullName>
        <ecNumber evidence="8">6.3.3.3</ecNumber>
    </recommendedName>
    <alternativeName>
        <fullName evidence="8">DTB synthetase</fullName>
        <shortName evidence="8">DTBS</shortName>
    </alternativeName>
    <alternativeName>
        <fullName evidence="8">Dethiobiotin synthase</fullName>
    </alternativeName>
</protein>
<dbReference type="SUPFAM" id="SSF52540">
    <property type="entry name" value="P-loop containing nucleoside triphosphate hydrolases"/>
    <property type="match status" value="1"/>
</dbReference>
<evidence type="ECO:0000256" key="6">
    <source>
        <dbReference type="ARBA" id="ARBA00022840"/>
    </source>
</evidence>
<sequence>MRKRFFVTGTDTDAGKTFVTVLLLEALKQKGLRTLALKPVAAGCEMEEGEWRNDDANRLRQAMTQPLPYQQVNPIALQSAIAPHLAAAQEGRRLSVDRLAGLIRGALMTPAEVTLIEGAGGWLVPLNERETLANLVKELNLPVILVVGVRLGCLNHALLTAQAVAAAGLPLAGWVANCIDPAAAMVEENIQTLRSMLPAPCLGVIPHAPDATSAELVQHLDIDLLLGGASL</sequence>
<keyword evidence="3 8" id="KW-0479">Metal-binding</keyword>
<evidence type="ECO:0000256" key="2">
    <source>
        <dbReference type="ARBA" id="ARBA00022598"/>
    </source>
</evidence>
<keyword evidence="2 8" id="KW-0436">Ligase</keyword>
<keyword evidence="4 8" id="KW-0547">Nucleotide-binding</keyword>
<comment type="similarity">
    <text evidence="8">Belongs to the dethiobiotin synthetase family.</text>
</comment>
<evidence type="ECO:0000256" key="3">
    <source>
        <dbReference type="ARBA" id="ARBA00022723"/>
    </source>
</evidence>
<evidence type="ECO:0000313" key="9">
    <source>
        <dbReference type="EMBL" id="AUM14863.1"/>
    </source>
</evidence>
<dbReference type="Proteomes" id="UP000235116">
    <property type="component" value="Chromosome"/>
</dbReference>
<feature type="binding site" evidence="8">
    <location>
        <position position="55"/>
    </location>
    <ligand>
        <name>ATP</name>
        <dbReference type="ChEBI" id="CHEBI:30616"/>
    </ligand>
</feature>
<keyword evidence="6 8" id="KW-0067">ATP-binding</keyword>
<keyword evidence="7 8" id="KW-0460">Magnesium</keyword>
<feature type="active site" evidence="8">
    <location>
        <position position="38"/>
    </location>
</feature>
<gene>
    <name evidence="8 9" type="primary">bioD</name>
    <name evidence="9" type="ORF">Kalk_06130</name>
</gene>
<dbReference type="Pfam" id="PF13500">
    <property type="entry name" value="AAA_26"/>
    <property type="match status" value="1"/>
</dbReference>
<dbReference type="InterPro" id="IPR004472">
    <property type="entry name" value="DTB_synth_BioD"/>
</dbReference>
<dbReference type="OrthoDB" id="9802097at2"/>
<evidence type="ECO:0000256" key="7">
    <source>
        <dbReference type="ARBA" id="ARBA00022842"/>
    </source>
</evidence>
<comment type="function">
    <text evidence="8">Catalyzes a mechanistically unusual reaction, the ATP-dependent insertion of CO2 between the N7 and N8 nitrogen atoms of 7,8-diaminopelargonic acid (DAPA, also called 7,8-diammoniononanoate) to form a ureido ring.</text>
</comment>
<dbReference type="EC" id="6.3.3.3" evidence="8"/>
<dbReference type="GO" id="GO:0009102">
    <property type="term" value="P:biotin biosynthetic process"/>
    <property type="evidence" value="ECO:0007669"/>
    <property type="project" value="UniProtKB-UniRule"/>
</dbReference>
<dbReference type="NCBIfam" id="TIGR00347">
    <property type="entry name" value="bioD"/>
    <property type="match status" value="1"/>
</dbReference>
<evidence type="ECO:0000313" key="10">
    <source>
        <dbReference type="Proteomes" id="UP000235116"/>
    </source>
</evidence>
<comment type="catalytic activity">
    <reaction evidence="8">
        <text>(7R,8S)-7,8-diammoniononanoate + CO2 + ATP = (4R,5S)-dethiobiotin + ADP + phosphate + 3 H(+)</text>
        <dbReference type="Rhea" id="RHEA:15805"/>
        <dbReference type="ChEBI" id="CHEBI:15378"/>
        <dbReference type="ChEBI" id="CHEBI:16526"/>
        <dbReference type="ChEBI" id="CHEBI:30616"/>
        <dbReference type="ChEBI" id="CHEBI:43474"/>
        <dbReference type="ChEBI" id="CHEBI:149469"/>
        <dbReference type="ChEBI" id="CHEBI:149473"/>
        <dbReference type="ChEBI" id="CHEBI:456216"/>
        <dbReference type="EC" id="6.3.3.3"/>
    </reaction>
</comment>
<dbReference type="UniPathway" id="UPA00078">
    <property type="reaction ID" value="UER00161"/>
</dbReference>
<dbReference type="GO" id="GO:0005524">
    <property type="term" value="F:ATP binding"/>
    <property type="evidence" value="ECO:0007669"/>
    <property type="project" value="UniProtKB-UniRule"/>
</dbReference>
<keyword evidence="1 8" id="KW-0963">Cytoplasm</keyword>
<evidence type="ECO:0000256" key="8">
    <source>
        <dbReference type="HAMAP-Rule" id="MF_00336"/>
    </source>
</evidence>
<evidence type="ECO:0000256" key="1">
    <source>
        <dbReference type="ARBA" id="ARBA00022490"/>
    </source>
</evidence>
<feature type="binding site" evidence="8">
    <location>
        <position position="17"/>
    </location>
    <ligand>
        <name>Mg(2+)</name>
        <dbReference type="ChEBI" id="CHEBI:18420"/>
    </ligand>
</feature>
<organism evidence="9 10">
    <name type="scientific">Ketobacter alkanivorans</name>
    <dbReference type="NCBI Taxonomy" id="1917421"/>
    <lineage>
        <taxon>Bacteria</taxon>
        <taxon>Pseudomonadati</taxon>
        <taxon>Pseudomonadota</taxon>
        <taxon>Gammaproteobacteria</taxon>
        <taxon>Pseudomonadales</taxon>
        <taxon>Ketobacteraceae</taxon>
        <taxon>Ketobacter</taxon>
    </lineage>
</organism>
<dbReference type="GO" id="GO:0005829">
    <property type="term" value="C:cytosol"/>
    <property type="evidence" value="ECO:0007669"/>
    <property type="project" value="TreeGrafter"/>
</dbReference>
<dbReference type="GO" id="GO:0042803">
    <property type="term" value="F:protein homodimerization activity"/>
    <property type="evidence" value="ECO:0007669"/>
    <property type="project" value="UniProtKB-ARBA"/>
</dbReference>
<keyword evidence="5 8" id="KW-0093">Biotin biosynthesis</keyword>
<comment type="caution">
    <text evidence="8">Lacks conserved residue(s) required for the propagation of feature annotation.</text>
</comment>
<keyword evidence="10" id="KW-1185">Reference proteome</keyword>
<dbReference type="PANTHER" id="PTHR43210:SF5">
    <property type="entry name" value="DETHIOBIOTIN SYNTHETASE"/>
    <property type="match status" value="1"/>
</dbReference>
<dbReference type="FunFam" id="3.40.50.300:FF:000292">
    <property type="entry name" value="ATP-dependent dethiobiotin synthetase BioD"/>
    <property type="match status" value="1"/>
</dbReference>
<dbReference type="KEGG" id="kak:Kalk_06130"/>
<dbReference type="EMBL" id="CP022684">
    <property type="protein sequence ID" value="AUM14863.1"/>
    <property type="molecule type" value="Genomic_DNA"/>
</dbReference>
<feature type="binding site" evidence="8">
    <location>
        <position position="117"/>
    </location>
    <ligand>
        <name>Mg(2+)</name>
        <dbReference type="ChEBI" id="CHEBI:18420"/>
    </ligand>
</feature>
<feature type="binding site" evidence="8">
    <location>
        <begin position="13"/>
        <end position="18"/>
    </location>
    <ligand>
        <name>ATP</name>
        <dbReference type="ChEBI" id="CHEBI:30616"/>
    </ligand>
</feature>
<dbReference type="InterPro" id="IPR027417">
    <property type="entry name" value="P-loop_NTPase"/>
</dbReference>
<name>A0A2K9LRD9_9GAMM</name>
<evidence type="ECO:0000256" key="4">
    <source>
        <dbReference type="ARBA" id="ARBA00022741"/>
    </source>
</evidence>
<accession>A0A2K9LRD9</accession>
<comment type="subcellular location">
    <subcellularLocation>
        <location evidence="8">Cytoplasm</location>
    </subcellularLocation>
</comment>
<dbReference type="PANTHER" id="PTHR43210">
    <property type="entry name" value="DETHIOBIOTIN SYNTHETASE"/>
    <property type="match status" value="1"/>
</dbReference>
<feature type="binding site" evidence="8">
    <location>
        <position position="55"/>
    </location>
    <ligand>
        <name>Mg(2+)</name>
        <dbReference type="ChEBI" id="CHEBI:18420"/>
    </ligand>
</feature>
<dbReference type="PIRSF" id="PIRSF006755">
    <property type="entry name" value="DTB_synth"/>
    <property type="match status" value="1"/>
</dbReference>